<reference evidence="6" key="1">
    <citation type="journal article" date="2019" name="Nat. Commun.">
        <title>Expansion of phycobilisome linker gene families in mesophilic red algae.</title>
        <authorList>
            <person name="Lee J."/>
            <person name="Kim D."/>
            <person name="Bhattacharya D."/>
            <person name="Yoon H.S."/>
        </authorList>
    </citation>
    <scope>NUCLEOTIDE SEQUENCE [LARGE SCALE GENOMIC DNA]</scope>
    <source>
        <strain evidence="6">CCMP 1328</strain>
    </source>
</reference>
<evidence type="ECO:0000256" key="1">
    <source>
        <dbReference type="ARBA" id="ARBA00022884"/>
    </source>
</evidence>
<dbReference type="CDD" id="cd00590">
    <property type="entry name" value="RRM_SF"/>
    <property type="match status" value="1"/>
</dbReference>
<feature type="domain" description="RRM" evidence="4">
    <location>
        <begin position="65"/>
        <end position="148"/>
    </location>
</feature>
<dbReference type="AlphaFoldDB" id="A0A5J4YI95"/>
<evidence type="ECO:0000256" key="2">
    <source>
        <dbReference type="PROSITE-ProRule" id="PRU00176"/>
    </source>
</evidence>
<evidence type="ECO:0000313" key="6">
    <source>
        <dbReference type="Proteomes" id="UP000324585"/>
    </source>
</evidence>
<dbReference type="SUPFAM" id="SSF54928">
    <property type="entry name" value="RNA-binding domain, RBD"/>
    <property type="match status" value="2"/>
</dbReference>
<feature type="domain" description="RRM" evidence="4">
    <location>
        <begin position="196"/>
        <end position="282"/>
    </location>
</feature>
<proteinExistence type="predicted"/>
<dbReference type="OrthoDB" id="324at2759"/>
<dbReference type="SMART" id="SM00360">
    <property type="entry name" value="RRM"/>
    <property type="match status" value="3"/>
</dbReference>
<dbReference type="InterPro" id="IPR050374">
    <property type="entry name" value="RRT5_SRSF_SR"/>
</dbReference>
<gene>
    <name evidence="5" type="ORF">FVE85_4393</name>
</gene>
<comment type="caution">
    <text evidence="5">The sequence shown here is derived from an EMBL/GenBank/DDBJ whole genome shotgun (WGS) entry which is preliminary data.</text>
</comment>
<dbReference type="InterPro" id="IPR012677">
    <property type="entry name" value="Nucleotide-bd_a/b_plait_sf"/>
</dbReference>
<dbReference type="OMA" id="NEIRVNW"/>
<dbReference type="GO" id="GO:0005737">
    <property type="term" value="C:cytoplasm"/>
    <property type="evidence" value="ECO:0007669"/>
    <property type="project" value="TreeGrafter"/>
</dbReference>
<protein>
    <submittedName>
        <fullName evidence="5">Nucleolysin TIAR</fullName>
    </submittedName>
</protein>
<dbReference type="Pfam" id="PF00076">
    <property type="entry name" value="RRM_1"/>
    <property type="match status" value="3"/>
</dbReference>
<feature type="region of interest" description="Disordered" evidence="3">
    <location>
        <begin position="282"/>
        <end position="308"/>
    </location>
</feature>
<sequence length="415" mass="43050">MPVFLSSFSNHASPVLHWGGEIMSVPGKRAVEFGAADVDTGGGGTERQGEGLETGDAQRAAPVSASVFVGNLDPRVCSELLFRVCELVAPVKACKVVAGGGADASASASTKTYGFVDFFKPEDAEDAIALLAGKRLCGRDIRLDSARAGGASGAAVSGNANASASFAMNEAPAQPVPSPSYVPPLPPPPPSLGGVPSVFVGNLSEQVNERMLASAFATCGTVREAKLFRDRANVHGASNETRPHAGFGFVTFETMEQAETALRTMNGAELAQRQIRVNWGKGKMKGESRAAPSAAAPNASASSLGGSTPSPFESVAAVSRVSPGNTTMYIRGLDPRVSESDLRSELCAFGRVTGVRVPASSRRMEFAIAFVEFGQHEHAAAAIFHFSTHPLCGSHRVSCNWGRGAGQSPPAPHGR</sequence>
<keyword evidence="6" id="KW-1185">Reference proteome</keyword>
<dbReference type="PANTHER" id="PTHR23003">
    <property type="entry name" value="RNA RECOGNITION MOTIF RRM DOMAIN CONTAINING PROTEIN"/>
    <property type="match status" value="1"/>
</dbReference>
<evidence type="ECO:0000256" key="3">
    <source>
        <dbReference type="SAM" id="MobiDB-lite"/>
    </source>
</evidence>
<dbReference type="PROSITE" id="PS50102">
    <property type="entry name" value="RRM"/>
    <property type="match status" value="3"/>
</dbReference>
<organism evidence="5 6">
    <name type="scientific">Porphyridium purpureum</name>
    <name type="common">Red alga</name>
    <name type="synonym">Porphyridium cruentum</name>
    <dbReference type="NCBI Taxonomy" id="35688"/>
    <lineage>
        <taxon>Eukaryota</taxon>
        <taxon>Rhodophyta</taxon>
        <taxon>Bangiophyceae</taxon>
        <taxon>Porphyridiales</taxon>
        <taxon>Porphyridiaceae</taxon>
        <taxon>Porphyridium</taxon>
    </lineage>
</organism>
<dbReference type="Proteomes" id="UP000324585">
    <property type="component" value="Unassembled WGS sequence"/>
</dbReference>
<dbReference type="Gene3D" id="3.30.70.330">
    <property type="match status" value="3"/>
</dbReference>
<dbReference type="GO" id="GO:0005634">
    <property type="term" value="C:nucleus"/>
    <property type="evidence" value="ECO:0007669"/>
    <property type="project" value="TreeGrafter"/>
</dbReference>
<dbReference type="InterPro" id="IPR000504">
    <property type="entry name" value="RRM_dom"/>
</dbReference>
<feature type="region of interest" description="Disordered" evidence="3">
    <location>
        <begin position="36"/>
        <end position="57"/>
    </location>
</feature>
<dbReference type="EMBL" id="VRMN01000019">
    <property type="protein sequence ID" value="KAA8490762.1"/>
    <property type="molecule type" value="Genomic_DNA"/>
</dbReference>
<dbReference type="InterPro" id="IPR035979">
    <property type="entry name" value="RBD_domain_sf"/>
</dbReference>
<feature type="compositionally biased region" description="Low complexity" evidence="3">
    <location>
        <begin position="289"/>
        <end position="303"/>
    </location>
</feature>
<keyword evidence="1 2" id="KW-0694">RNA-binding</keyword>
<evidence type="ECO:0000313" key="5">
    <source>
        <dbReference type="EMBL" id="KAA8490762.1"/>
    </source>
</evidence>
<evidence type="ECO:0000259" key="4">
    <source>
        <dbReference type="PROSITE" id="PS50102"/>
    </source>
</evidence>
<name>A0A5J4YI95_PORPP</name>
<dbReference type="GO" id="GO:0003729">
    <property type="term" value="F:mRNA binding"/>
    <property type="evidence" value="ECO:0007669"/>
    <property type="project" value="TreeGrafter"/>
</dbReference>
<accession>A0A5J4YI95</accession>
<feature type="domain" description="RRM" evidence="4">
    <location>
        <begin position="326"/>
        <end position="404"/>
    </location>
</feature>